<gene>
    <name evidence="2" type="ORF">TNIN_247911</name>
</gene>
<organism evidence="2 3">
    <name type="scientific">Trichonephila inaurata madagascariensis</name>
    <dbReference type="NCBI Taxonomy" id="2747483"/>
    <lineage>
        <taxon>Eukaryota</taxon>
        <taxon>Metazoa</taxon>
        <taxon>Ecdysozoa</taxon>
        <taxon>Arthropoda</taxon>
        <taxon>Chelicerata</taxon>
        <taxon>Arachnida</taxon>
        <taxon>Araneae</taxon>
        <taxon>Araneomorphae</taxon>
        <taxon>Entelegynae</taxon>
        <taxon>Araneoidea</taxon>
        <taxon>Nephilidae</taxon>
        <taxon>Trichonephila</taxon>
        <taxon>Trichonephila inaurata</taxon>
    </lineage>
</organism>
<comment type="caution">
    <text evidence="2">The sequence shown here is derived from an EMBL/GenBank/DDBJ whole genome shotgun (WGS) entry which is preliminary data.</text>
</comment>
<proteinExistence type="predicted"/>
<protein>
    <submittedName>
        <fullName evidence="2">Uncharacterized protein</fullName>
    </submittedName>
</protein>
<evidence type="ECO:0000256" key="1">
    <source>
        <dbReference type="SAM" id="MobiDB-lite"/>
    </source>
</evidence>
<feature type="region of interest" description="Disordered" evidence="1">
    <location>
        <begin position="1"/>
        <end position="34"/>
    </location>
</feature>
<dbReference type="EMBL" id="BMAV01019192">
    <property type="protein sequence ID" value="GFY71971.1"/>
    <property type="molecule type" value="Genomic_DNA"/>
</dbReference>
<sequence length="72" mass="8318">MNEASRYRQGPTPEERRRYFRNSSRRSPEPDRLSLGSIQSEIFSRPTSNLSIECPDVALDIENEEDEGCTKL</sequence>
<name>A0A8X6YJ95_9ARAC</name>
<accession>A0A8X6YJ95</accession>
<dbReference type="Proteomes" id="UP000886998">
    <property type="component" value="Unassembled WGS sequence"/>
</dbReference>
<evidence type="ECO:0000313" key="3">
    <source>
        <dbReference type="Proteomes" id="UP000886998"/>
    </source>
</evidence>
<dbReference type="AlphaFoldDB" id="A0A8X6YJ95"/>
<evidence type="ECO:0000313" key="2">
    <source>
        <dbReference type="EMBL" id="GFY71971.1"/>
    </source>
</evidence>
<reference evidence="2" key="1">
    <citation type="submission" date="2020-08" db="EMBL/GenBank/DDBJ databases">
        <title>Multicomponent nature underlies the extraordinary mechanical properties of spider dragline silk.</title>
        <authorList>
            <person name="Kono N."/>
            <person name="Nakamura H."/>
            <person name="Mori M."/>
            <person name="Yoshida Y."/>
            <person name="Ohtoshi R."/>
            <person name="Malay A.D."/>
            <person name="Moran D.A.P."/>
            <person name="Tomita M."/>
            <person name="Numata K."/>
            <person name="Arakawa K."/>
        </authorList>
    </citation>
    <scope>NUCLEOTIDE SEQUENCE</scope>
</reference>
<keyword evidence="3" id="KW-1185">Reference proteome</keyword>